<evidence type="ECO:0000256" key="1">
    <source>
        <dbReference type="SAM" id="SignalP"/>
    </source>
</evidence>
<dbReference type="KEGG" id="ehx:EMIHUDRAFT_236012"/>
<protein>
    <recommendedName>
        <fullName evidence="4">Secreted protein</fullName>
    </recommendedName>
</protein>
<name>A0A0D3JUW0_EMIH1</name>
<proteinExistence type="predicted"/>
<dbReference type="EnsemblProtists" id="EOD27295">
    <property type="protein sequence ID" value="EOD27295"/>
    <property type="gene ID" value="EMIHUDRAFT_236012"/>
</dbReference>
<dbReference type="PaxDb" id="2903-EOD27295"/>
<sequence>MRMLFLVLAVRSGAGVAGSELLQRREWPRGVVLGLSRGRDHYAVLAAAHGAASAETEPQQRLQAVHVPENGPVPGCKLLLLEEAVRRAGLCALVAVRPAATNLHGTRAGPLAVTAIASLGFAALSARVADDAIQRPAPISADEARAGALFSSSF</sequence>
<feature type="signal peptide" evidence="1">
    <location>
        <begin position="1"/>
        <end position="19"/>
    </location>
</feature>
<keyword evidence="3" id="KW-1185">Reference proteome</keyword>
<evidence type="ECO:0000313" key="3">
    <source>
        <dbReference type="Proteomes" id="UP000013827"/>
    </source>
</evidence>
<dbReference type="AlphaFoldDB" id="A0A0D3JUW0"/>
<dbReference type="HOGENOM" id="CLU_1707556_0_0_1"/>
<dbReference type="Proteomes" id="UP000013827">
    <property type="component" value="Unassembled WGS sequence"/>
</dbReference>
<evidence type="ECO:0008006" key="4">
    <source>
        <dbReference type="Google" id="ProtNLM"/>
    </source>
</evidence>
<organism evidence="2 3">
    <name type="scientific">Emiliania huxleyi (strain CCMP1516)</name>
    <dbReference type="NCBI Taxonomy" id="280463"/>
    <lineage>
        <taxon>Eukaryota</taxon>
        <taxon>Haptista</taxon>
        <taxon>Haptophyta</taxon>
        <taxon>Prymnesiophyceae</taxon>
        <taxon>Isochrysidales</taxon>
        <taxon>Noelaerhabdaceae</taxon>
        <taxon>Emiliania</taxon>
    </lineage>
</organism>
<accession>A0A0D3JUW0</accession>
<dbReference type="RefSeq" id="XP_005779724.1">
    <property type="nucleotide sequence ID" value="XM_005779667.1"/>
</dbReference>
<feature type="chain" id="PRO_5044291568" description="Secreted protein" evidence="1">
    <location>
        <begin position="20"/>
        <end position="154"/>
    </location>
</feature>
<reference evidence="3" key="1">
    <citation type="journal article" date="2013" name="Nature">
        <title>Pan genome of the phytoplankton Emiliania underpins its global distribution.</title>
        <authorList>
            <person name="Read B.A."/>
            <person name="Kegel J."/>
            <person name="Klute M.J."/>
            <person name="Kuo A."/>
            <person name="Lefebvre S.C."/>
            <person name="Maumus F."/>
            <person name="Mayer C."/>
            <person name="Miller J."/>
            <person name="Monier A."/>
            <person name="Salamov A."/>
            <person name="Young J."/>
            <person name="Aguilar M."/>
            <person name="Claverie J.M."/>
            <person name="Frickenhaus S."/>
            <person name="Gonzalez K."/>
            <person name="Herman E.K."/>
            <person name="Lin Y.C."/>
            <person name="Napier J."/>
            <person name="Ogata H."/>
            <person name="Sarno A.F."/>
            <person name="Shmutz J."/>
            <person name="Schroeder D."/>
            <person name="de Vargas C."/>
            <person name="Verret F."/>
            <person name="von Dassow P."/>
            <person name="Valentin K."/>
            <person name="Van de Peer Y."/>
            <person name="Wheeler G."/>
            <person name="Dacks J.B."/>
            <person name="Delwiche C.F."/>
            <person name="Dyhrman S.T."/>
            <person name="Glockner G."/>
            <person name="John U."/>
            <person name="Richards T."/>
            <person name="Worden A.Z."/>
            <person name="Zhang X."/>
            <person name="Grigoriev I.V."/>
            <person name="Allen A.E."/>
            <person name="Bidle K."/>
            <person name="Borodovsky M."/>
            <person name="Bowler C."/>
            <person name="Brownlee C."/>
            <person name="Cock J.M."/>
            <person name="Elias M."/>
            <person name="Gladyshev V.N."/>
            <person name="Groth M."/>
            <person name="Guda C."/>
            <person name="Hadaegh A."/>
            <person name="Iglesias-Rodriguez M.D."/>
            <person name="Jenkins J."/>
            <person name="Jones B.M."/>
            <person name="Lawson T."/>
            <person name="Leese F."/>
            <person name="Lindquist E."/>
            <person name="Lobanov A."/>
            <person name="Lomsadze A."/>
            <person name="Malik S.B."/>
            <person name="Marsh M.E."/>
            <person name="Mackinder L."/>
            <person name="Mock T."/>
            <person name="Mueller-Roeber B."/>
            <person name="Pagarete A."/>
            <person name="Parker M."/>
            <person name="Probert I."/>
            <person name="Quesneville H."/>
            <person name="Raines C."/>
            <person name="Rensing S.A."/>
            <person name="Riano-Pachon D.M."/>
            <person name="Richier S."/>
            <person name="Rokitta S."/>
            <person name="Shiraiwa Y."/>
            <person name="Soanes D.M."/>
            <person name="van der Giezen M."/>
            <person name="Wahlund T.M."/>
            <person name="Williams B."/>
            <person name="Wilson W."/>
            <person name="Wolfe G."/>
            <person name="Wurch L.L."/>
        </authorList>
    </citation>
    <scope>NUCLEOTIDE SEQUENCE</scope>
</reference>
<dbReference type="GeneID" id="17272840"/>
<keyword evidence="1" id="KW-0732">Signal</keyword>
<reference evidence="2" key="2">
    <citation type="submission" date="2024-10" db="UniProtKB">
        <authorList>
            <consortium name="EnsemblProtists"/>
        </authorList>
    </citation>
    <scope>IDENTIFICATION</scope>
</reference>
<evidence type="ECO:0000313" key="2">
    <source>
        <dbReference type="EnsemblProtists" id="EOD27295"/>
    </source>
</evidence>